<keyword evidence="1" id="KW-1133">Transmembrane helix</keyword>
<geneLocation type="plasmid" evidence="2">
    <name>pNDM15-1091</name>
</geneLocation>
<reference evidence="2" key="1">
    <citation type="submission" date="2015-10" db="EMBL/GenBank/DDBJ databases">
        <title>Colistin resistant Pseudomonas aeruginosa ST 654 with blaNDM-1 arrives in North America.</title>
        <authorList>
            <person name="Mataseje L.F."/>
            <person name="Peirano G."/>
            <person name="Church D.L."/>
            <person name="Conly J."/>
            <person name="Mulvey M.R."/>
            <person name="Pitout J.D."/>
        </authorList>
    </citation>
    <scope>NUCLEOTIDE SEQUENCE</scope>
    <source>
        <strain evidence="2">N15-01091</strain>
        <plasmid evidence="2">pNDM15-1091</plasmid>
    </source>
</reference>
<keyword evidence="2" id="KW-0614">Plasmid</keyword>
<proteinExistence type="predicted"/>
<protein>
    <submittedName>
        <fullName evidence="2">Uncharacterized protein</fullName>
    </submittedName>
</protein>
<name>A0A0U3TGE3_PRORE</name>
<organism evidence="2">
    <name type="scientific">Providencia rettgeri</name>
    <dbReference type="NCBI Taxonomy" id="587"/>
    <lineage>
        <taxon>Bacteria</taxon>
        <taxon>Pseudomonadati</taxon>
        <taxon>Pseudomonadota</taxon>
        <taxon>Gammaproteobacteria</taxon>
        <taxon>Enterobacterales</taxon>
        <taxon>Morganellaceae</taxon>
        <taxon>Providencia</taxon>
    </lineage>
</organism>
<dbReference type="PROSITE" id="PS51257">
    <property type="entry name" value="PROKAR_LIPOPROTEIN"/>
    <property type="match status" value="1"/>
</dbReference>
<dbReference type="RefSeq" id="WP_168550208.1">
    <property type="nucleotide sequence ID" value="NZ_CP012903.1"/>
</dbReference>
<sequence>MKNFSFKAYWRGFLLVGLSAGGCALFFHELTIYLSGLQKPFPLELAFSGSLMLALIMELRHGINRLVLVQATVTIIIFVTAVYLAEHLRFFYMVTVNALKAEPLAKEVIGEEYYSVITNAAVGYGGCFAISITLVRLCLWGILRKILLRVLTEEGQSKICPCCGSVMKTF</sequence>
<evidence type="ECO:0000256" key="1">
    <source>
        <dbReference type="SAM" id="Phobius"/>
    </source>
</evidence>
<feature type="transmembrane region" description="Helical" evidence="1">
    <location>
        <begin position="66"/>
        <end position="85"/>
    </location>
</feature>
<evidence type="ECO:0000313" key="2">
    <source>
        <dbReference type="EMBL" id="ALV81852.1"/>
    </source>
</evidence>
<feature type="transmembrane region" description="Helical" evidence="1">
    <location>
        <begin position="12"/>
        <end position="35"/>
    </location>
</feature>
<gene>
    <name evidence="2" type="ORF">AOY08_100137</name>
</gene>
<keyword evidence="1" id="KW-0812">Transmembrane</keyword>
<dbReference type="EMBL" id="CP012903">
    <property type="protein sequence ID" value="ALV81852.1"/>
    <property type="molecule type" value="Genomic_DNA"/>
</dbReference>
<feature type="transmembrane region" description="Helical" evidence="1">
    <location>
        <begin position="41"/>
        <end position="59"/>
    </location>
</feature>
<dbReference type="AlphaFoldDB" id="A0A0U3TGE3"/>
<accession>A0A0U3TGE3</accession>
<keyword evidence="1" id="KW-0472">Membrane</keyword>
<feature type="transmembrane region" description="Helical" evidence="1">
    <location>
        <begin position="121"/>
        <end position="143"/>
    </location>
</feature>